<evidence type="ECO:0000313" key="12">
    <source>
        <dbReference type="Proteomes" id="UP000449710"/>
    </source>
</evidence>
<evidence type="ECO:0000256" key="2">
    <source>
        <dbReference type="ARBA" id="ARBA00022730"/>
    </source>
</evidence>
<dbReference type="InterPro" id="IPR005709">
    <property type="entry name" value="Ribosomal_uS4_bac-type"/>
</dbReference>
<evidence type="ECO:0000256" key="7">
    <source>
        <dbReference type="HAMAP-Rule" id="MF_01306"/>
    </source>
</evidence>
<reference evidence="11 12" key="1">
    <citation type="submission" date="2019-04" db="EMBL/GenBank/DDBJ databases">
        <title>Isachenkonia alkalipeptolytica gen. nov. sp. nov. a new anaerobic, alkiliphilic organothrophic bacterium capable to reduce synthesized ferrihydrite isolated from a soda lake.</title>
        <authorList>
            <person name="Toshchakov S.V."/>
            <person name="Zavarzina D.G."/>
            <person name="Zhilina T.N."/>
            <person name="Kostrikina N.A."/>
            <person name="Kublanov I.V."/>
        </authorList>
    </citation>
    <scope>NUCLEOTIDE SEQUENCE [LARGE SCALE GENOMIC DNA]</scope>
    <source>
        <strain evidence="11 12">Z-1701</strain>
    </source>
</reference>
<dbReference type="InterPro" id="IPR002942">
    <property type="entry name" value="S4_RNA-bd"/>
</dbReference>
<comment type="function">
    <text evidence="7">One of the primary rRNA binding proteins, it binds directly to 16S rRNA where it nucleates assembly of the body of the 30S subunit.</text>
</comment>
<dbReference type="Gene3D" id="3.10.290.10">
    <property type="entry name" value="RNA-binding S4 domain"/>
    <property type="match status" value="1"/>
</dbReference>
<dbReference type="FunFam" id="3.10.290.10:FF:000001">
    <property type="entry name" value="30S ribosomal protein S4"/>
    <property type="match status" value="1"/>
</dbReference>
<dbReference type="GO" id="GO:0006412">
    <property type="term" value="P:translation"/>
    <property type="evidence" value="ECO:0007669"/>
    <property type="project" value="UniProtKB-UniRule"/>
</dbReference>
<keyword evidence="4 7" id="KW-0689">Ribosomal protein</keyword>
<dbReference type="InterPro" id="IPR036986">
    <property type="entry name" value="S4_RNA-bd_sf"/>
</dbReference>
<keyword evidence="3 7" id="KW-0694">RNA-binding</keyword>
<accession>A0AA44BCD7</accession>
<dbReference type="Pfam" id="PF00163">
    <property type="entry name" value="Ribosomal_S4"/>
    <property type="match status" value="1"/>
</dbReference>
<dbReference type="PROSITE" id="PS00632">
    <property type="entry name" value="RIBOSOMAL_S4"/>
    <property type="match status" value="1"/>
</dbReference>
<organism evidence="11 12">
    <name type="scientific">Isachenkonia alkalipeptolytica</name>
    <dbReference type="NCBI Taxonomy" id="2565777"/>
    <lineage>
        <taxon>Bacteria</taxon>
        <taxon>Bacillati</taxon>
        <taxon>Bacillota</taxon>
        <taxon>Clostridia</taxon>
        <taxon>Eubacteriales</taxon>
        <taxon>Clostridiaceae</taxon>
        <taxon>Isachenkonia</taxon>
    </lineage>
</organism>
<dbReference type="AlphaFoldDB" id="A0AA44BCD7"/>
<proteinExistence type="inferred from homology"/>
<gene>
    <name evidence="7 11" type="primary">rpsD</name>
    <name evidence="11" type="ORF">ISALK_02025</name>
</gene>
<keyword evidence="5 7" id="KW-0687">Ribonucleoprotein</keyword>
<keyword evidence="2 7" id="KW-0699">rRNA-binding</keyword>
<dbReference type="GO" id="GO:0003735">
    <property type="term" value="F:structural constituent of ribosome"/>
    <property type="evidence" value="ECO:0007669"/>
    <property type="project" value="InterPro"/>
</dbReference>
<evidence type="ECO:0000256" key="8">
    <source>
        <dbReference type="RuleBase" id="RU003699"/>
    </source>
</evidence>
<evidence type="ECO:0000313" key="11">
    <source>
        <dbReference type="EMBL" id="NBG87269.1"/>
    </source>
</evidence>
<dbReference type="PROSITE" id="PS50889">
    <property type="entry name" value="S4"/>
    <property type="match status" value="1"/>
</dbReference>
<comment type="similarity">
    <text evidence="1 7 8">Belongs to the universal ribosomal protein uS4 family.</text>
</comment>
<comment type="function">
    <text evidence="7">With S5 and S12 plays an important role in translational accuracy.</text>
</comment>
<dbReference type="PANTHER" id="PTHR11831">
    <property type="entry name" value="30S 40S RIBOSOMAL PROTEIN"/>
    <property type="match status" value="1"/>
</dbReference>
<dbReference type="Pfam" id="PF01479">
    <property type="entry name" value="S4"/>
    <property type="match status" value="1"/>
</dbReference>
<dbReference type="HAMAP" id="MF_01306_B">
    <property type="entry name" value="Ribosomal_uS4_B"/>
    <property type="match status" value="1"/>
</dbReference>
<dbReference type="GO" id="GO:0042274">
    <property type="term" value="P:ribosomal small subunit biogenesis"/>
    <property type="evidence" value="ECO:0007669"/>
    <property type="project" value="TreeGrafter"/>
</dbReference>
<dbReference type="Proteomes" id="UP000449710">
    <property type="component" value="Unassembled WGS sequence"/>
</dbReference>
<dbReference type="Gene3D" id="1.10.1050.10">
    <property type="entry name" value="Ribosomal Protein S4 Delta 41, Chain A, domain 1"/>
    <property type="match status" value="1"/>
</dbReference>
<name>A0AA44BCD7_9CLOT</name>
<evidence type="ECO:0000259" key="10">
    <source>
        <dbReference type="SMART" id="SM01390"/>
    </source>
</evidence>
<evidence type="ECO:0000256" key="1">
    <source>
        <dbReference type="ARBA" id="ARBA00007465"/>
    </source>
</evidence>
<evidence type="ECO:0000256" key="6">
    <source>
        <dbReference type="ARBA" id="ARBA00035254"/>
    </source>
</evidence>
<dbReference type="SUPFAM" id="SSF55174">
    <property type="entry name" value="Alpha-L RNA-binding motif"/>
    <property type="match status" value="1"/>
</dbReference>
<dbReference type="CDD" id="cd00165">
    <property type="entry name" value="S4"/>
    <property type="match status" value="1"/>
</dbReference>
<evidence type="ECO:0000256" key="3">
    <source>
        <dbReference type="ARBA" id="ARBA00022884"/>
    </source>
</evidence>
<dbReference type="InterPro" id="IPR018079">
    <property type="entry name" value="Ribosomal_uS4_CS"/>
</dbReference>
<feature type="domain" description="RNA-binding S4" evidence="9">
    <location>
        <begin position="88"/>
        <end position="150"/>
    </location>
</feature>
<protein>
    <recommendedName>
        <fullName evidence="6 7">Small ribosomal subunit protein uS4</fullName>
    </recommendedName>
</protein>
<dbReference type="InterPro" id="IPR001912">
    <property type="entry name" value="Ribosomal_uS4_N"/>
</dbReference>
<comment type="subunit">
    <text evidence="7">Part of the 30S ribosomal subunit. Contacts protein S5. The interaction surface between S4 and S5 is involved in control of translational fidelity.</text>
</comment>
<dbReference type="RefSeq" id="WP_160718582.1">
    <property type="nucleotide sequence ID" value="NZ_SUMG01000002.1"/>
</dbReference>
<feature type="domain" description="Small ribosomal subunit protein uS4 N-terminal" evidence="10">
    <location>
        <begin position="3"/>
        <end position="87"/>
    </location>
</feature>
<dbReference type="PANTHER" id="PTHR11831:SF4">
    <property type="entry name" value="SMALL RIBOSOMAL SUBUNIT PROTEIN US4M"/>
    <property type="match status" value="1"/>
</dbReference>
<keyword evidence="12" id="KW-1185">Reference proteome</keyword>
<dbReference type="NCBIfam" id="TIGR01017">
    <property type="entry name" value="rpsD_bact"/>
    <property type="match status" value="1"/>
</dbReference>
<evidence type="ECO:0000256" key="4">
    <source>
        <dbReference type="ARBA" id="ARBA00022980"/>
    </source>
</evidence>
<sequence>MARNLNPRFKESRRLGVNIYGHPKAMDRYRKGMGRGDKKLSTYGEQLLQKQRLKAYYGVLEKQMRRYMDEAKKSADITGDQLVRLLETRLDNMVYRMGFASSIRQARQMVVHRHIQLNGKRVDRPSHRVSIGDQVTLKESSRDIESFNSNFRELKSHPSYISRDVESFTASLTKSPDREEIPVEVNDHLVVEYYTAL</sequence>
<evidence type="ECO:0000256" key="5">
    <source>
        <dbReference type="ARBA" id="ARBA00023274"/>
    </source>
</evidence>
<dbReference type="NCBIfam" id="NF003717">
    <property type="entry name" value="PRK05327.1"/>
    <property type="match status" value="1"/>
</dbReference>
<dbReference type="SMART" id="SM00363">
    <property type="entry name" value="S4"/>
    <property type="match status" value="1"/>
</dbReference>
<comment type="caution">
    <text evidence="11">The sequence shown here is derived from an EMBL/GenBank/DDBJ whole genome shotgun (WGS) entry which is preliminary data.</text>
</comment>
<dbReference type="SMART" id="SM01390">
    <property type="entry name" value="Ribosomal_S4"/>
    <property type="match status" value="1"/>
</dbReference>
<evidence type="ECO:0000259" key="9">
    <source>
        <dbReference type="SMART" id="SM00363"/>
    </source>
</evidence>
<dbReference type="GO" id="GO:0019843">
    <property type="term" value="F:rRNA binding"/>
    <property type="evidence" value="ECO:0007669"/>
    <property type="project" value="UniProtKB-UniRule"/>
</dbReference>
<dbReference type="GO" id="GO:0015935">
    <property type="term" value="C:small ribosomal subunit"/>
    <property type="evidence" value="ECO:0007669"/>
    <property type="project" value="InterPro"/>
</dbReference>
<dbReference type="InterPro" id="IPR022801">
    <property type="entry name" value="Ribosomal_uS4"/>
</dbReference>
<dbReference type="EMBL" id="SUMG01000002">
    <property type="protein sequence ID" value="NBG87269.1"/>
    <property type="molecule type" value="Genomic_DNA"/>
</dbReference>